<proteinExistence type="predicted"/>
<evidence type="ECO:0000313" key="2">
    <source>
        <dbReference type="EMBL" id="TMP45196.1"/>
    </source>
</evidence>
<dbReference type="EMBL" id="PNCL01000016">
    <property type="protein sequence ID" value="TMP61423.1"/>
    <property type="molecule type" value="Genomic_DNA"/>
</dbReference>
<comment type="caution">
    <text evidence="3">The sequence shown here is derived from an EMBL/GenBank/DDBJ whole genome shotgun (WGS) entry which is preliminary data.</text>
</comment>
<keyword evidence="1" id="KW-0472">Membrane</keyword>
<evidence type="ECO:0000313" key="4">
    <source>
        <dbReference type="Proteomes" id="UP000305730"/>
    </source>
</evidence>
<evidence type="ECO:0000313" key="5">
    <source>
        <dbReference type="Proteomes" id="UP000307706"/>
    </source>
</evidence>
<feature type="transmembrane region" description="Helical" evidence="1">
    <location>
        <begin position="37"/>
        <end position="54"/>
    </location>
</feature>
<keyword evidence="4" id="KW-1185">Reference proteome</keyword>
<dbReference type="EMBL" id="PNCK01000018">
    <property type="protein sequence ID" value="TMP45196.1"/>
    <property type="molecule type" value="Genomic_DNA"/>
</dbReference>
<name>A0A5S3XVL0_9GAMM</name>
<protein>
    <submittedName>
        <fullName evidence="3">Uncharacterized protein</fullName>
    </submittedName>
</protein>
<dbReference type="Proteomes" id="UP000305730">
    <property type="component" value="Unassembled WGS sequence"/>
</dbReference>
<feature type="transmembrane region" description="Helical" evidence="1">
    <location>
        <begin position="60"/>
        <end position="79"/>
    </location>
</feature>
<reference evidence="3" key="3">
    <citation type="submission" date="2019-09" db="EMBL/GenBank/DDBJ databases">
        <title>Co-occurence of chitin degradation, pigmentation and bioactivity in marine Pseudoalteromonas.</title>
        <authorList>
            <person name="Sonnenschein E.C."/>
            <person name="Bech P.K."/>
        </authorList>
    </citation>
    <scope>NUCLEOTIDE SEQUENCE</scope>
    <source>
        <strain evidence="3">S2231</strain>
    </source>
</reference>
<dbReference type="Proteomes" id="UP000307706">
    <property type="component" value="Unassembled WGS sequence"/>
</dbReference>
<feature type="transmembrane region" description="Helical" evidence="1">
    <location>
        <begin position="14"/>
        <end position="32"/>
    </location>
</feature>
<keyword evidence="1" id="KW-0812">Transmembrane</keyword>
<organism evidence="3 5">
    <name type="scientific">Pseudoalteromonas citrea</name>
    <dbReference type="NCBI Taxonomy" id="43655"/>
    <lineage>
        <taxon>Bacteria</taxon>
        <taxon>Pseudomonadati</taxon>
        <taxon>Pseudomonadota</taxon>
        <taxon>Gammaproteobacteria</taxon>
        <taxon>Alteromonadales</taxon>
        <taxon>Pseudoalteromonadaceae</taxon>
        <taxon>Pseudoalteromonas</taxon>
    </lineage>
</organism>
<sequence>MEFYLFGVHFTGDLLFYLGLIFACGFVFGWFCRKGNIFWCLVGLFIFYPVMQFAMAVDTWFITVPFVAGFLVHTGKPLYRRLFQQ</sequence>
<accession>A0A5S3XVL0</accession>
<keyword evidence="1" id="KW-1133">Transmembrane helix</keyword>
<reference evidence="4 5" key="2">
    <citation type="submission" date="2019-06" db="EMBL/GenBank/DDBJ databases">
        <title>Co-occurence of chitin degradation, pigmentation and bioactivity in marine Pseudoalteromonas.</title>
        <authorList>
            <person name="Sonnenschein E.C."/>
            <person name="Bech P.K."/>
        </authorList>
    </citation>
    <scope>NUCLEOTIDE SEQUENCE [LARGE SCALE GENOMIC DNA]</scope>
    <source>
        <strain evidence="5">S2231</strain>
        <strain evidence="2 4">S2233</strain>
    </source>
</reference>
<dbReference type="AlphaFoldDB" id="A0A5S3XVL0"/>
<evidence type="ECO:0000313" key="3">
    <source>
        <dbReference type="EMBL" id="TMP61423.1"/>
    </source>
</evidence>
<gene>
    <name evidence="3" type="ORF">CWB96_03820</name>
    <name evidence="2" type="ORF">CWB97_05190</name>
</gene>
<reference evidence="4 5" key="1">
    <citation type="submission" date="2017-12" db="EMBL/GenBank/DDBJ databases">
        <authorList>
            <person name="Paulsen S."/>
            <person name="Gram L.K."/>
        </authorList>
    </citation>
    <scope>NUCLEOTIDE SEQUENCE [LARGE SCALE GENOMIC DNA]</scope>
    <source>
        <strain evidence="3 5">S2231</strain>
        <strain evidence="2 4">S2233</strain>
    </source>
</reference>
<evidence type="ECO:0000256" key="1">
    <source>
        <dbReference type="SAM" id="Phobius"/>
    </source>
</evidence>